<sequence>MKSPSRSLLTPLLLAVSVLLAACQKQEASSGESSKTRALKVGVNPVPHGDILRAAAAVALRDGVRVEVVEFTDYIQPNIALAEGDLDANYFQHVPYLERFAGDRKLALTSAGAVHLEPLALYSTKFSQLAELPEGSQVTLPADPSNLARALRLLEAQGLLRLSDGAGATATVKDVVGNPRKLDLREIDAEQQPRTLEDVAAAVINGNYFLEAQKHLRLDAKVLARESAKQNPYANVLAVRRGDEARPEVQALVKALHSEEVRQHIESRYAGAVVPAF</sequence>
<evidence type="ECO:0000256" key="3">
    <source>
        <dbReference type="ARBA" id="ARBA00023136"/>
    </source>
</evidence>
<dbReference type="Gene3D" id="3.40.190.10">
    <property type="entry name" value="Periplasmic binding protein-like II"/>
    <property type="match status" value="2"/>
</dbReference>
<dbReference type="Pfam" id="PF03180">
    <property type="entry name" value="Lipoprotein_9"/>
    <property type="match status" value="1"/>
</dbReference>
<dbReference type="PANTHER" id="PTHR30429:SF0">
    <property type="entry name" value="METHIONINE-BINDING LIPOPROTEIN METQ"/>
    <property type="match status" value="1"/>
</dbReference>
<dbReference type="PIRSF" id="PIRSF002854">
    <property type="entry name" value="MetQ"/>
    <property type="match status" value="1"/>
</dbReference>
<dbReference type="CDD" id="cd13597">
    <property type="entry name" value="PBP2_lipoprotein_Tp32"/>
    <property type="match status" value="1"/>
</dbReference>
<reference evidence="9 10" key="1">
    <citation type="journal article" date="2016" name="PLoS ONE">
        <title>Complete Genome Sequence and Comparative Genomics of a Novel Myxobacterium Myxococcus hansupus.</title>
        <authorList>
            <person name="Sharma G."/>
            <person name="Narwani T."/>
            <person name="Subramanian S."/>
        </authorList>
    </citation>
    <scope>NUCLEOTIDE SEQUENCE [LARGE SCALE GENOMIC DNA]</scope>
    <source>
        <strain evidence="10">mixupus</strain>
    </source>
</reference>
<dbReference type="PROSITE" id="PS51257">
    <property type="entry name" value="PROKAR_LIPOPROTEIN"/>
    <property type="match status" value="1"/>
</dbReference>
<evidence type="ECO:0000256" key="4">
    <source>
        <dbReference type="ARBA" id="ARBA00023139"/>
    </source>
</evidence>
<dbReference type="Proteomes" id="UP000009026">
    <property type="component" value="Chromosome"/>
</dbReference>
<feature type="lipid moiety-binding region" description="S-diacylglycerol cysteine" evidence="7">
    <location>
        <position position="23"/>
    </location>
</feature>
<evidence type="ECO:0000256" key="2">
    <source>
        <dbReference type="ARBA" id="ARBA00022729"/>
    </source>
</evidence>
<dbReference type="STRING" id="1297742.A176_006011"/>
<keyword evidence="4" id="KW-0564">Palmitate</keyword>
<dbReference type="KEGG" id="mym:A176_006011"/>
<dbReference type="RefSeq" id="WP_002635723.1">
    <property type="nucleotide sequence ID" value="NZ_CP012109.1"/>
</dbReference>
<accession>A0A0H4X1S2</accession>
<dbReference type="OrthoDB" id="9812878at2"/>
<evidence type="ECO:0000313" key="10">
    <source>
        <dbReference type="Proteomes" id="UP000009026"/>
    </source>
</evidence>
<keyword evidence="2 8" id="KW-0732">Signal</keyword>
<dbReference type="InterPro" id="IPR004872">
    <property type="entry name" value="Lipoprotein_NlpA"/>
</dbReference>
<name>A0A0H4X1S2_9BACT</name>
<keyword evidence="10" id="KW-1185">Reference proteome</keyword>
<dbReference type="PATRIC" id="fig|1297742.4.peg.6103"/>
<dbReference type="AlphaFoldDB" id="A0A0H4X1S2"/>
<keyword evidence="3" id="KW-0472">Membrane</keyword>
<dbReference type="PANTHER" id="PTHR30429">
    <property type="entry name" value="D-METHIONINE-BINDING LIPOPROTEIN METQ"/>
    <property type="match status" value="1"/>
</dbReference>
<protein>
    <recommendedName>
        <fullName evidence="6">Lipoprotein</fullName>
    </recommendedName>
</protein>
<comment type="similarity">
    <text evidence="6">Belongs to the nlpA lipoprotein family.</text>
</comment>
<organism evidence="9 10">
    <name type="scientific">Pseudomyxococcus hansupus</name>
    <dbReference type="NCBI Taxonomy" id="1297742"/>
    <lineage>
        <taxon>Bacteria</taxon>
        <taxon>Pseudomonadati</taxon>
        <taxon>Myxococcota</taxon>
        <taxon>Myxococcia</taxon>
        <taxon>Myxococcales</taxon>
        <taxon>Cystobacterineae</taxon>
        <taxon>Myxococcaceae</taxon>
        <taxon>Pseudomyxococcus</taxon>
    </lineage>
</organism>
<comment type="subcellular location">
    <subcellularLocation>
        <location evidence="1">Membrane</location>
        <topology evidence="1">Lipid-anchor</topology>
    </subcellularLocation>
</comment>
<evidence type="ECO:0000256" key="6">
    <source>
        <dbReference type="PIRNR" id="PIRNR002854"/>
    </source>
</evidence>
<evidence type="ECO:0000256" key="1">
    <source>
        <dbReference type="ARBA" id="ARBA00004635"/>
    </source>
</evidence>
<feature type="chain" id="PRO_5005212246" description="Lipoprotein" evidence="8">
    <location>
        <begin position="22"/>
        <end position="277"/>
    </location>
</feature>
<proteinExistence type="inferred from homology"/>
<keyword evidence="5 6" id="KW-0449">Lipoprotein</keyword>
<gene>
    <name evidence="9" type="ORF">A176_006011</name>
</gene>
<evidence type="ECO:0000256" key="5">
    <source>
        <dbReference type="ARBA" id="ARBA00023288"/>
    </source>
</evidence>
<dbReference type="EMBL" id="CP012109">
    <property type="protein sequence ID" value="AKQ69099.1"/>
    <property type="molecule type" value="Genomic_DNA"/>
</dbReference>
<dbReference type="eggNOG" id="COG1464">
    <property type="taxonomic scope" value="Bacteria"/>
</dbReference>
<evidence type="ECO:0000313" key="9">
    <source>
        <dbReference type="EMBL" id="AKQ69099.1"/>
    </source>
</evidence>
<dbReference type="GO" id="GO:0016020">
    <property type="term" value="C:membrane"/>
    <property type="evidence" value="ECO:0007669"/>
    <property type="project" value="UniProtKB-SubCell"/>
</dbReference>
<evidence type="ECO:0000256" key="8">
    <source>
        <dbReference type="SAM" id="SignalP"/>
    </source>
</evidence>
<evidence type="ECO:0000256" key="7">
    <source>
        <dbReference type="PIRSR" id="PIRSR002854-1"/>
    </source>
</evidence>
<feature type="signal peptide" evidence="8">
    <location>
        <begin position="1"/>
        <end position="21"/>
    </location>
</feature>
<dbReference type="SUPFAM" id="SSF53850">
    <property type="entry name" value="Periplasmic binding protein-like II"/>
    <property type="match status" value="1"/>
</dbReference>